<dbReference type="InterPro" id="IPR036928">
    <property type="entry name" value="AS_sf"/>
</dbReference>
<dbReference type="EMBL" id="PDVW01000023">
    <property type="protein sequence ID" value="POY48811.1"/>
    <property type="molecule type" value="Genomic_DNA"/>
</dbReference>
<dbReference type="Gene3D" id="3.90.1300.10">
    <property type="entry name" value="Amidase signature (AS) domain"/>
    <property type="match status" value="1"/>
</dbReference>
<dbReference type="Pfam" id="PF01425">
    <property type="entry name" value="Amidase"/>
    <property type="match status" value="1"/>
</dbReference>
<dbReference type="AlphaFoldDB" id="A0A855MJ52"/>
<proteinExistence type="predicted"/>
<feature type="region of interest" description="Disordered" evidence="1">
    <location>
        <begin position="507"/>
        <end position="526"/>
    </location>
</feature>
<name>A0A855MJ52_9GAMM</name>
<keyword evidence="2" id="KW-0732">Signal</keyword>
<dbReference type="InterPro" id="IPR023631">
    <property type="entry name" value="Amidase_dom"/>
</dbReference>
<accession>A0A855MJ52</accession>
<dbReference type="PANTHER" id="PTHR42678:SF34">
    <property type="entry name" value="OS04G0183300 PROTEIN"/>
    <property type="match status" value="1"/>
</dbReference>
<evidence type="ECO:0000259" key="3">
    <source>
        <dbReference type="Pfam" id="PF01425"/>
    </source>
</evidence>
<dbReference type="PROSITE" id="PS00571">
    <property type="entry name" value="AMIDASES"/>
    <property type="match status" value="1"/>
</dbReference>
<dbReference type="EC" id="3.5.1.4" evidence="4"/>
<dbReference type="PANTHER" id="PTHR42678">
    <property type="entry name" value="AMIDASE"/>
    <property type="match status" value="1"/>
</dbReference>
<dbReference type="SUPFAM" id="SSF75304">
    <property type="entry name" value="Amidase signature (AS) enzymes"/>
    <property type="match status" value="1"/>
</dbReference>
<dbReference type="EMBL" id="CP065030">
    <property type="protein sequence ID" value="QPK17094.1"/>
    <property type="molecule type" value="Genomic_DNA"/>
</dbReference>
<reference evidence="5 6" key="2">
    <citation type="submission" date="2020-11" db="EMBL/GenBank/DDBJ databases">
        <title>Complete genome sequence of Pectobacterium versatile F131.</title>
        <authorList>
            <person name="Shirshikov F.V."/>
            <person name="Miroshnikov K."/>
            <person name="Toshakov S.V."/>
            <person name="Kabanova A.P."/>
            <person name="Barannik A.P."/>
            <person name="Shneider M."/>
            <person name="Ignatov A.N."/>
            <person name="Miroshnikov K.A."/>
            <person name="Mikhailova Y.V."/>
            <person name="Shelenkov A."/>
            <person name="Yanushevich Y.G."/>
            <person name="Evseev P.V."/>
        </authorList>
    </citation>
    <scope>NUCLEOTIDE SEQUENCE [LARGE SCALE GENOMIC DNA]</scope>
    <source>
        <strain evidence="5 6">F131</strain>
    </source>
</reference>
<sequence>MKIRTCNSAALGLIVMGIFSQAGNAQDKTHNEKEFILNETTISLIREAVINKKVSCQTIVSAYLQRISEHDKKGENPLNSIISVNPDAIKRAREIDLTPDKNSLPLACAPLIIKDNVDVAGMATTAGSRAMVTNMPLRDATQVDRLIKAGAIVLAKANLAEFAWTPDYSESSLGGMTRNPYDTARTTGGSSGGTAAAVAANFGVAGLGTDTGASIRGPSALQNLVGLRPTMGASSRAGVVPISLTRDTLGPMARTVTDAALIYQATYGYDPRDARTQSARSQPSFDAGTALKSGAVRGMRIGILSQNINVKNANPEVMRRFSEAVDQLRHEGAVVTEMNIPDLNRLADIPWPDRMEYDFNAYLQAEGDARAVKSFSDVVHSKKYVSALGPWLTPLVGIPSPETNPAEKSDEIKTAALRNAIVTAMDREDISVVIYPTWTQPARLLKGLEGDGGNDNPMIAHAGLPAITVPMGNTTGELPTGLQIAGRPFSEELIVSVAFDFEQATHHRTAPSSLPSASLSKNSKIQ</sequence>
<evidence type="ECO:0000313" key="6">
    <source>
        <dbReference type="Proteomes" id="UP000237284"/>
    </source>
</evidence>
<protein>
    <submittedName>
        <fullName evidence="4">Amidase</fullName>
        <ecNumber evidence="4">3.5.1.4</ecNumber>
    </submittedName>
</protein>
<evidence type="ECO:0000313" key="4">
    <source>
        <dbReference type="EMBL" id="POY48811.1"/>
    </source>
</evidence>
<dbReference type="InterPro" id="IPR020556">
    <property type="entry name" value="Amidase_CS"/>
</dbReference>
<evidence type="ECO:0000256" key="1">
    <source>
        <dbReference type="SAM" id="MobiDB-lite"/>
    </source>
</evidence>
<feature type="domain" description="Amidase" evidence="3">
    <location>
        <begin position="59"/>
        <end position="494"/>
    </location>
</feature>
<feature type="chain" id="PRO_5039827636" evidence="2">
    <location>
        <begin position="26"/>
        <end position="526"/>
    </location>
</feature>
<evidence type="ECO:0000256" key="2">
    <source>
        <dbReference type="SAM" id="SignalP"/>
    </source>
</evidence>
<gene>
    <name evidence="5" type="ORF">F131LOC_007120</name>
    <name evidence="4" type="ORF">F131LOC_03374</name>
</gene>
<feature type="compositionally biased region" description="Low complexity" evidence="1">
    <location>
        <begin position="510"/>
        <end position="520"/>
    </location>
</feature>
<feature type="signal peptide" evidence="2">
    <location>
        <begin position="1"/>
        <end position="25"/>
    </location>
</feature>
<dbReference type="Proteomes" id="UP000237284">
    <property type="component" value="Chromosome"/>
</dbReference>
<keyword evidence="4" id="KW-0378">Hydrolase</keyword>
<dbReference type="RefSeq" id="WP_103972099.1">
    <property type="nucleotide sequence ID" value="NZ_CP065030.1"/>
</dbReference>
<organism evidence="4">
    <name type="scientific">Pectobacterium versatile</name>
    <dbReference type="NCBI Taxonomy" id="2488639"/>
    <lineage>
        <taxon>Bacteria</taxon>
        <taxon>Pseudomonadati</taxon>
        <taxon>Pseudomonadota</taxon>
        <taxon>Gammaproteobacteria</taxon>
        <taxon>Enterobacterales</taxon>
        <taxon>Pectobacteriaceae</taxon>
        <taxon>Pectobacterium</taxon>
    </lineage>
</organism>
<evidence type="ECO:0000313" key="5">
    <source>
        <dbReference type="EMBL" id="QPK17094.1"/>
    </source>
</evidence>
<dbReference type="GO" id="GO:0004040">
    <property type="term" value="F:amidase activity"/>
    <property type="evidence" value="ECO:0007669"/>
    <property type="project" value="UniProtKB-EC"/>
</dbReference>
<reference evidence="4" key="1">
    <citation type="submission" date="2017-12" db="EMBL/GenBank/DDBJ databases">
        <title>First report on the novel genomospecies/subspecies of Pectobacterium carotovorum in Russia.</title>
        <authorList>
            <person name="Shirshikov F.V."/>
            <person name="Miroshnikov K."/>
            <person name="Toshakov S.V."/>
            <person name="Kabanova A.P."/>
            <person name="Barannik A.P."/>
            <person name="Shneider M."/>
            <person name="Ignatov A.N."/>
            <person name="Miroshnikov K.A."/>
        </authorList>
    </citation>
    <scope>NUCLEOTIDE SEQUENCE [LARGE SCALE GENOMIC DNA]</scope>
    <source>
        <strain evidence="4">F131</strain>
    </source>
</reference>